<dbReference type="Proteomes" id="UP001157502">
    <property type="component" value="Chromosome 12"/>
</dbReference>
<feature type="non-terminal residue" evidence="1">
    <location>
        <position position="83"/>
    </location>
</feature>
<name>A0ACC2GIY8_DALPE</name>
<comment type="caution">
    <text evidence="1">The sequence shown here is derived from an EMBL/GenBank/DDBJ whole genome shotgun (WGS) entry which is preliminary data.</text>
</comment>
<evidence type="ECO:0000313" key="1">
    <source>
        <dbReference type="EMBL" id="KAJ8003718.1"/>
    </source>
</evidence>
<sequence length="83" mass="9469">MTHYINMPGTRSGCIFYQQRDFYLYLLCIWILTNLASGYFLNNCTIRGHLNDSLNMKVLCGKKNLVAVPINIPQNVSVLDLSI</sequence>
<accession>A0ACC2GIY8</accession>
<keyword evidence="2" id="KW-1185">Reference proteome</keyword>
<protein>
    <submittedName>
        <fullName evidence="1">Uncharacterized protein</fullName>
    </submittedName>
</protein>
<reference evidence="1" key="1">
    <citation type="submission" date="2021-05" db="EMBL/GenBank/DDBJ databases">
        <authorList>
            <person name="Pan Q."/>
            <person name="Jouanno E."/>
            <person name="Zahm M."/>
            <person name="Klopp C."/>
            <person name="Cabau C."/>
            <person name="Louis A."/>
            <person name="Berthelot C."/>
            <person name="Parey E."/>
            <person name="Roest Crollius H."/>
            <person name="Montfort J."/>
            <person name="Robinson-Rechavi M."/>
            <person name="Bouchez O."/>
            <person name="Lampietro C."/>
            <person name="Lopez Roques C."/>
            <person name="Donnadieu C."/>
            <person name="Postlethwait J."/>
            <person name="Bobe J."/>
            <person name="Dillon D."/>
            <person name="Chandos A."/>
            <person name="von Hippel F."/>
            <person name="Guiguen Y."/>
        </authorList>
    </citation>
    <scope>NUCLEOTIDE SEQUENCE</scope>
    <source>
        <strain evidence="1">YG-Jan2019</strain>
    </source>
</reference>
<evidence type="ECO:0000313" key="2">
    <source>
        <dbReference type="Proteomes" id="UP001157502"/>
    </source>
</evidence>
<proteinExistence type="predicted"/>
<organism evidence="1 2">
    <name type="scientific">Dallia pectoralis</name>
    <name type="common">Alaska blackfish</name>
    <dbReference type="NCBI Taxonomy" id="75939"/>
    <lineage>
        <taxon>Eukaryota</taxon>
        <taxon>Metazoa</taxon>
        <taxon>Chordata</taxon>
        <taxon>Craniata</taxon>
        <taxon>Vertebrata</taxon>
        <taxon>Euteleostomi</taxon>
        <taxon>Actinopterygii</taxon>
        <taxon>Neopterygii</taxon>
        <taxon>Teleostei</taxon>
        <taxon>Protacanthopterygii</taxon>
        <taxon>Esociformes</taxon>
        <taxon>Umbridae</taxon>
        <taxon>Dallia</taxon>
    </lineage>
</organism>
<dbReference type="EMBL" id="CM055739">
    <property type="protein sequence ID" value="KAJ8003718.1"/>
    <property type="molecule type" value="Genomic_DNA"/>
</dbReference>
<gene>
    <name evidence="1" type="ORF">DPEC_G00151270</name>
</gene>